<reference evidence="2 3" key="1">
    <citation type="submission" date="2024-12" db="EMBL/GenBank/DDBJ databases">
        <title>The unique morphological basis and parallel evolutionary history of personate flowers in Penstemon.</title>
        <authorList>
            <person name="Depatie T.H."/>
            <person name="Wessinger C.A."/>
        </authorList>
    </citation>
    <scope>NUCLEOTIDE SEQUENCE [LARGE SCALE GENOMIC DNA]</scope>
    <source>
        <strain evidence="2">WTNN_2</strain>
        <tissue evidence="2">Leaf</tissue>
    </source>
</reference>
<feature type="compositionally biased region" description="Polar residues" evidence="1">
    <location>
        <begin position="125"/>
        <end position="140"/>
    </location>
</feature>
<dbReference type="PANTHER" id="PTHR38382:SF1">
    <property type="entry name" value="RNA-BINDING PROTEIN"/>
    <property type="match status" value="1"/>
</dbReference>
<name>A0ABD3RKQ6_9LAMI</name>
<dbReference type="Proteomes" id="UP001634393">
    <property type="component" value="Unassembled WGS sequence"/>
</dbReference>
<dbReference type="AlphaFoldDB" id="A0ABD3RKQ6"/>
<evidence type="ECO:0000256" key="1">
    <source>
        <dbReference type="SAM" id="MobiDB-lite"/>
    </source>
</evidence>
<comment type="caution">
    <text evidence="2">The sequence shown here is derived from an EMBL/GenBank/DDBJ whole genome shotgun (WGS) entry which is preliminary data.</text>
</comment>
<accession>A0ABD3RKQ6</accession>
<sequence length="232" mass="25967">MKSNQNPIRAAGQRSITSTFLFRASNQSSDCNKNVEIKDPTKKGSHLSLSDFLNRKLHKNPVLPTSVPGKKVPFTSPVHGEDLNKGPVEKIGKNKGGEGEPNVSLDSVFHLFKNVEKSEKDHTNFDASNETESFSMTELQQPRKRKNQFDGHEHKPSARKVLAVLGDDSKPLNSTKRRNFARKEESKPLFNHYKNGGGWWDENMEGVDHENVGSKEIWEGVGCTTLGGIEWD</sequence>
<dbReference type="EMBL" id="JBJXBP010000008">
    <property type="protein sequence ID" value="KAL3812361.1"/>
    <property type="molecule type" value="Genomic_DNA"/>
</dbReference>
<evidence type="ECO:0000313" key="3">
    <source>
        <dbReference type="Proteomes" id="UP001634393"/>
    </source>
</evidence>
<feature type="compositionally biased region" description="Basic and acidic residues" evidence="1">
    <location>
        <begin position="147"/>
        <end position="156"/>
    </location>
</feature>
<dbReference type="PANTHER" id="PTHR38382">
    <property type="entry name" value="RNA-BINDING PROTEIN"/>
    <property type="match status" value="1"/>
</dbReference>
<evidence type="ECO:0000313" key="2">
    <source>
        <dbReference type="EMBL" id="KAL3812361.1"/>
    </source>
</evidence>
<feature type="compositionally biased region" description="Basic and acidic residues" evidence="1">
    <location>
        <begin position="33"/>
        <end position="42"/>
    </location>
</feature>
<feature type="region of interest" description="Disordered" evidence="1">
    <location>
        <begin position="26"/>
        <end position="45"/>
    </location>
</feature>
<feature type="region of interest" description="Disordered" evidence="1">
    <location>
        <begin position="120"/>
        <end position="157"/>
    </location>
</feature>
<keyword evidence="3" id="KW-1185">Reference proteome</keyword>
<protein>
    <submittedName>
        <fullName evidence="2">Uncharacterized protein</fullName>
    </submittedName>
</protein>
<gene>
    <name evidence="2" type="ORF">ACJIZ3_013629</name>
</gene>
<feature type="region of interest" description="Disordered" evidence="1">
    <location>
        <begin position="60"/>
        <end position="87"/>
    </location>
</feature>
<organism evidence="2 3">
    <name type="scientific">Penstemon smallii</name>
    <dbReference type="NCBI Taxonomy" id="265156"/>
    <lineage>
        <taxon>Eukaryota</taxon>
        <taxon>Viridiplantae</taxon>
        <taxon>Streptophyta</taxon>
        <taxon>Embryophyta</taxon>
        <taxon>Tracheophyta</taxon>
        <taxon>Spermatophyta</taxon>
        <taxon>Magnoliopsida</taxon>
        <taxon>eudicotyledons</taxon>
        <taxon>Gunneridae</taxon>
        <taxon>Pentapetalae</taxon>
        <taxon>asterids</taxon>
        <taxon>lamiids</taxon>
        <taxon>Lamiales</taxon>
        <taxon>Plantaginaceae</taxon>
        <taxon>Cheloneae</taxon>
        <taxon>Penstemon</taxon>
    </lineage>
</organism>
<proteinExistence type="predicted"/>